<proteinExistence type="inferred from homology"/>
<dbReference type="InterPro" id="IPR001915">
    <property type="entry name" value="Peptidase_M48"/>
</dbReference>
<comment type="similarity">
    <text evidence="6">Belongs to the peptidase M48 family.</text>
</comment>
<keyword evidence="2" id="KW-0479">Metal-binding</keyword>
<evidence type="ECO:0000256" key="1">
    <source>
        <dbReference type="ARBA" id="ARBA00022670"/>
    </source>
</evidence>
<dbReference type="GO" id="GO:0046872">
    <property type="term" value="F:metal ion binding"/>
    <property type="evidence" value="ECO:0007669"/>
    <property type="project" value="UniProtKB-KW"/>
</dbReference>
<dbReference type="PROSITE" id="PS51257">
    <property type="entry name" value="PROKAR_LIPOPROTEIN"/>
    <property type="match status" value="1"/>
</dbReference>
<reference evidence="10 11" key="1">
    <citation type="submission" date="2020-02" db="EMBL/GenBank/DDBJ databases">
        <title>Genomic and physiological characterization of two novel Nitrospinaceae genera.</title>
        <authorList>
            <person name="Mueller A.J."/>
            <person name="Jung M.-Y."/>
            <person name="Strachan C.R."/>
            <person name="Herbold C.W."/>
            <person name="Kirkegaard R.H."/>
            <person name="Daims H."/>
        </authorList>
    </citation>
    <scope>NUCLEOTIDE SEQUENCE [LARGE SCALE GENOMIC DNA]</scope>
    <source>
        <strain evidence="10">EB</strain>
    </source>
</reference>
<feature type="domain" description="Peptidase M48" evidence="9">
    <location>
        <begin position="64"/>
        <end position="243"/>
    </location>
</feature>
<keyword evidence="3 6" id="KW-0378">Hydrolase</keyword>
<evidence type="ECO:0000256" key="4">
    <source>
        <dbReference type="ARBA" id="ARBA00022833"/>
    </source>
</evidence>
<dbReference type="EMBL" id="CP048685">
    <property type="protein sequence ID" value="QPJ61934.1"/>
    <property type="molecule type" value="Genomic_DNA"/>
</dbReference>
<keyword evidence="8" id="KW-0732">Signal</keyword>
<feature type="chain" id="PRO_5032820283" evidence="8">
    <location>
        <begin position="19"/>
        <end position="323"/>
    </location>
</feature>
<evidence type="ECO:0000256" key="7">
    <source>
        <dbReference type="SAM" id="MobiDB-lite"/>
    </source>
</evidence>
<dbReference type="InterPro" id="IPR051156">
    <property type="entry name" value="Mito/Outer_Membr_Metalloprot"/>
</dbReference>
<evidence type="ECO:0000313" key="11">
    <source>
        <dbReference type="Proteomes" id="UP000594688"/>
    </source>
</evidence>
<dbReference type="Proteomes" id="UP000594688">
    <property type="component" value="Chromosome"/>
</dbReference>
<protein>
    <submittedName>
        <fullName evidence="10">M48 family metallopeptidase</fullName>
    </submittedName>
</protein>
<dbReference type="PANTHER" id="PTHR22726">
    <property type="entry name" value="METALLOENDOPEPTIDASE OMA1"/>
    <property type="match status" value="1"/>
</dbReference>
<dbReference type="GO" id="GO:0016020">
    <property type="term" value="C:membrane"/>
    <property type="evidence" value="ECO:0007669"/>
    <property type="project" value="TreeGrafter"/>
</dbReference>
<gene>
    <name evidence="10" type="ORF">G3M70_08630</name>
</gene>
<name>A0A7T0BVU3_9BACT</name>
<evidence type="ECO:0000313" key="10">
    <source>
        <dbReference type="EMBL" id="QPJ61934.1"/>
    </source>
</evidence>
<dbReference type="CDD" id="cd07331">
    <property type="entry name" value="M48C_Oma1_like"/>
    <property type="match status" value="1"/>
</dbReference>
<evidence type="ECO:0000256" key="8">
    <source>
        <dbReference type="SAM" id="SignalP"/>
    </source>
</evidence>
<evidence type="ECO:0000256" key="5">
    <source>
        <dbReference type="ARBA" id="ARBA00023049"/>
    </source>
</evidence>
<accession>A0A7T0BVU3</accession>
<feature type="region of interest" description="Disordered" evidence="7">
    <location>
        <begin position="299"/>
        <end position="323"/>
    </location>
</feature>
<evidence type="ECO:0000259" key="9">
    <source>
        <dbReference type="Pfam" id="PF01435"/>
    </source>
</evidence>
<dbReference type="Pfam" id="PF01435">
    <property type="entry name" value="Peptidase_M48"/>
    <property type="match status" value="1"/>
</dbReference>
<dbReference type="Gene3D" id="3.30.2010.10">
    <property type="entry name" value="Metalloproteases ('zincins'), catalytic domain"/>
    <property type="match status" value="1"/>
</dbReference>
<keyword evidence="1 6" id="KW-0645">Protease</keyword>
<keyword evidence="4 6" id="KW-0862">Zinc</keyword>
<dbReference type="AlphaFoldDB" id="A0A7T0BVU3"/>
<feature type="signal peptide" evidence="8">
    <location>
        <begin position="1"/>
        <end position="18"/>
    </location>
</feature>
<comment type="cofactor">
    <cofactor evidence="6">
        <name>Zn(2+)</name>
        <dbReference type="ChEBI" id="CHEBI:29105"/>
    </cofactor>
    <text evidence="6">Binds 1 zinc ion per subunit.</text>
</comment>
<keyword evidence="5 6" id="KW-0482">Metalloprotease</keyword>
<dbReference type="PANTHER" id="PTHR22726:SF24">
    <property type="entry name" value="M48 FAMILY METALLOPEPTIDASE"/>
    <property type="match status" value="1"/>
</dbReference>
<evidence type="ECO:0000256" key="2">
    <source>
        <dbReference type="ARBA" id="ARBA00022723"/>
    </source>
</evidence>
<sequence>MYRFLTTLLILLSWSLTGCTTTPVSGKSALILVPFSQEMQLGEQAFQQVLEKETLSPNKDYTAVVERVGRRIAAVTNMPNLKWEFRLIESDQLNAFALPGGKTAIYTAMLPVCKNEAGLAAVMGHEIAHVIARHGAQRMSQDMVVQAGMATAAISMADNSQRGMIMGALGLGAQLGVMLPFSRGMESEADEIGTIYMAKAGYDPAEAEQFWRRFASVKTGSQQPPEFLSTHPADATRINQIRRLLPKAQQIYRDNPNKYGLGVSFVNSGQPQKVSQAKQAGQTANALFAPLKTKLIKKKAPAVKPAPRPTPSGAAPAMHLDAH</sequence>
<evidence type="ECO:0000256" key="6">
    <source>
        <dbReference type="RuleBase" id="RU003983"/>
    </source>
</evidence>
<dbReference type="GO" id="GO:0004222">
    <property type="term" value="F:metalloendopeptidase activity"/>
    <property type="evidence" value="ECO:0007669"/>
    <property type="project" value="InterPro"/>
</dbReference>
<dbReference type="KEGG" id="nli:G3M70_08630"/>
<evidence type="ECO:0000256" key="3">
    <source>
        <dbReference type="ARBA" id="ARBA00022801"/>
    </source>
</evidence>
<organism evidence="10 11">
    <name type="scientific">Candidatus Nitronauta litoralis</name>
    <dbReference type="NCBI Taxonomy" id="2705533"/>
    <lineage>
        <taxon>Bacteria</taxon>
        <taxon>Pseudomonadati</taxon>
        <taxon>Nitrospinota/Tectimicrobiota group</taxon>
        <taxon>Nitrospinota</taxon>
        <taxon>Nitrospinia</taxon>
        <taxon>Nitrospinales</taxon>
        <taxon>Nitrospinaceae</taxon>
        <taxon>Candidatus Nitronauta</taxon>
    </lineage>
</organism>
<dbReference type="GO" id="GO:0051603">
    <property type="term" value="P:proteolysis involved in protein catabolic process"/>
    <property type="evidence" value="ECO:0007669"/>
    <property type="project" value="TreeGrafter"/>
</dbReference>